<evidence type="ECO:0000313" key="1">
    <source>
        <dbReference type="EMBL" id="KZV93514.1"/>
    </source>
</evidence>
<sequence length="174" mass="19445">MSASAVTDVTKLDPDNLPEGVYYWRIDDDQAGRLSRLLDIDFGELGIIGQFVNGVALECAQCGKVSGLDDFVYTAIKTGVHTKDFIVQTLQDRSNARRGNGTLHTLTCCECDTVFKEVGSPIVRTFHTTVALATVVPRLRPALSRPWLTRFIQVEALRGWPDTFDWTYYARRGD</sequence>
<dbReference type="OrthoDB" id="2927810at2759"/>
<name>A0A165IK42_EXIGL</name>
<dbReference type="Proteomes" id="UP000077266">
    <property type="component" value="Unassembled WGS sequence"/>
</dbReference>
<organism evidence="1 2">
    <name type="scientific">Exidia glandulosa HHB12029</name>
    <dbReference type="NCBI Taxonomy" id="1314781"/>
    <lineage>
        <taxon>Eukaryota</taxon>
        <taxon>Fungi</taxon>
        <taxon>Dikarya</taxon>
        <taxon>Basidiomycota</taxon>
        <taxon>Agaricomycotina</taxon>
        <taxon>Agaricomycetes</taxon>
        <taxon>Auriculariales</taxon>
        <taxon>Exidiaceae</taxon>
        <taxon>Exidia</taxon>
    </lineage>
</organism>
<dbReference type="InParanoid" id="A0A165IK42"/>
<reference evidence="1 2" key="1">
    <citation type="journal article" date="2016" name="Mol. Biol. Evol.">
        <title>Comparative Genomics of Early-Diverging Mushroom-Forming Fungi Provides Insights into the Origins of Lignocellulose Decay Capabilities.</title>
        <authorList>
            <person name="Nagy L.G."/>
            <person name="Riley R."/>
            <person name="Tritt A."/>
            <person name="Adam C."/>
            <person name="Daum C."/>
            <person name="Floudas D."/>
            <person name="Sun H."/>
            <person name="Yadav J.S."/>
            <person name="Pangilinan J."/>
            <person name="Larsson K.H."/>
            <person name="Matsuura K."/>
            <person name="Barry K."/>
            <person name="Labutti K."/>
            <person name="Kuo R."/>
            <person name="Ohm R.A."/>
            <person name="Bhattacharya S.S."/>
            <person name="Shirouzu T."/>
            <person name="Yoshinaga Y."/>
            <person name="Martin F.M."/>
            <person name="Grigoriev I.V."/>
            <person name="Hibbett D.S."/>
        </authorList>
    </citation>
    <scope>NUCLEOTIDE SEQUENCE [LARGE SCALE GENOMIC DNA]</scope>
    <source>
        <strain evidence="1 2">HHB12029</strain>
    </source>
</reference>
<proteinExistence type="predicted"/>
<gene>
    <name evidence="1" type="ORF">EXIGLDRAFT_835695</name>
</gene>
<protein>
    <submittedName>
        <fullName evidence="1">Uncharacterized protein</fullName>
    </submittedName>
</protein>
<accession>A0A165IK42</accession>
<dbReference type="EMBL" id="KV425989">
    <property type="protein sequence ID" value="KZV93514.1"/>
    <property type="molecule type" value="Genomic_DNA"/>
</dbReference>
<keyword evidence="2" id="KW-1185">Reference proteome</keyword>
<evidence type="ECO:0000313" key="2">
    <source>
        <dbReference type="Proteomes" id="UP000077266"/>
    </source>
</evidence>
<dbReference type="AlphaFoldDB" id="A0A165IK42"/>